<dbReference type="EMBL" id="BGZK01000042">
    <property type="protein sequence ID" value="GBP10693.1"/>
    <property type="molecule type" value="Genomic_DNA"/>
</dbReference>
<evidence type="ECO:0000313" key="2">
    <source>
        <dbReference type="Proteomes" id="UP000299102"/>
    </source>
</evidence>
<sequence>MLITELNQLSHYTLHNVYIAQSKNEYISRDEQTCPWRVCRTYRALITGRTQQVLENACACAFKQLSVFLRDVAAAAALTLTARPLRNGQISTAKGVNANC</sequence>
<organism evidence="1 2">
    <name type="scientific">Eumeta variegata</name>
    <name type="common">Bagworm moth</name>
    <name type="synonym">Eumeta japonica</name>
    <dbReference type="NCBI Taxonomy" id="151549"/>
    <lineage>
        <taxon>Eukaryota</taxon>
        <taxon>Metazoa</taxon>
        <taxon>Ecdysozoa</taxon>
        <taxon>Arthropoda</taxon>
        <taxon>Hexapoda</taxon>
        <taxon>Insecta</taxon>
        <taxon>Pterygota</taxon>
        <taxon>Neoptera</taxon>
        <taxon>Endopterygota</taxon>
        <taxon>Lepidoptera</taxon>
        <taxon>Glossata</taxon>
        <taxon>Ditrysia</taxon>
        <taxon>Tineoidea</taxon>
        <taxon>Psychidae</taxon>
        <taxon>Oiketicinae</taxon>
        <taxon>Eumeta</taxon>
    </lineage>
</organism>
<keyword evidence="2" id="KW-1185">Reference proteome</keyword>
<comment type="caution">
    <text evidence="1">The sequence shown here is derived from an EMBL/GenBank/DDBJ whole genome shotgun (WGS) entry which is preliminary data.</text>
</comment>
<accession>A0A4C1T872</accession>
<name>A0A4C1T872_EUMVA</name>
<protein>
    <submittedName>
        <fullName evidence="1">Uncharacterized protein</fullName>
    </submittedName>
</protein>
<evidence type="ECO:0000313" key="1">
    <source>
        <dbReference type="EMBL" id="GBP10693.1"/>
    </source>
</evidence>
<reference evidence="1 2" key="1">
    <citation type="journal article" date="2019" name="Commun. Biol.">
        <title>The bagworm genome reveals a unique fibroin gene that provides high tensile strength.</title>
        <authorList>
            <person name="Kono N."/>
            <person name="Nakamura H."/>
            <person name="Ohtoshi R."/>
            <person name="Tomita M."/>
            <person name="Numata K."/>
            <person name="Arakawa K."/>
        </authorList>
    </citation>
    <scope>NUCLEOTIDE SEQUENCE [LARGE SCALE GENOMIC DNA]</scope>
</reference>
<proteinExistence type="predicted"/>
<gene>
    <name evidence="1" type="ORF">EVAR_6258_1</name>
</gene>
<dbReference type="Proteomes" id="UP000299102">
    <property type="component" value="Unassembled WGS sequence"/>
</dbReference>
<dbReference type="AlphaFoldDB" id="A0A4C1T872"/>